<dbReference type="EMBL" id="JAWPEI010000006">
    <property type="protein sequence ID" value="KAK4724913.1"/>
    <property type="molecule type" value="Genomic_DNA"/>
</dbReference>
<dbReference type="InterPro" id="IPR041469">
    <property type="entry name" value="Subtilisin-like_FN3"/>
</dbReference>
<feature type="domain" description="Peptidase S8/S53" evidence="11">
    <location>
        <begin position="133"/>
        <end position="527"/>
    </location>
</feature>
<name>A0AAV9LHK7_9SOLN</name>
<keyword evidence="4 10" id="KW-0732">Signal</keyword>
<feature type="active site" description="Charge relay system" evidence="8 9">
    <location>
        <position position="199"/>
    </location>
</feature>
<dbReference type="GO" id="GO:0005576">
    <property type="term" value="C:extracellular region"/>
    <property type="evidence" value="ECO:0007669"/>
    <property type="project" value="UniProtKB-SubCell"/>
</dbReference>
<keyword evidence="16" id="KW-1185">Reference proteome</keyword>
<dbReference type="PRINTS" id="PR00723">
    <property type="entry name" value="SUBTILISIN"/>
</dbReference>
<reference evidence="15 16" key="1">
    <citation type="submission" date="2023-10" db="EMBL/GenBank/DDBJ databases">
        <title>Genome-Wide Identification Analysis in wild type Solanum Pinnatisectum Reveals Some Genes Defensing Phytophthora Infestans.</title>
        <authorList>
            <person name="Sun C."/>
        </authorList>
    </citation>
    <scope>NUCLEOTIDE SEQUENCE [LARGE SCALE GENOMIC DNA]</scope>
    <source>
        <strain evidence="15">LQN</strain>
        <tissue evidence="15">Leaf</tissue>
    </source>
</reference>
<dbReference type="PROSITE" id="PS00136">
    <property type="entry name" value="SUBTILASE_ASP"/>
    <property type="match status" value="1"/>
</dbReference>
<protein>
    <recommendedName>
        <fullName evidence="17">Subtilisin-like serine protease</fullName>
    </recommendedName>
</protein>
<dbReference type="PANTHER" id="PTHR10795">
    <property type="entry name" value="PROPROTEIN CONVERTASE SUBTILISIN/KEXIN"/>
    <property type="match status" value="1"/>
</dbReference>
<evidence type="ECO:0000259" key="14">
    <source>
        <dbReference type="Pfam" id="PF17766"/>
    </source>
</evidence>
<dbReference type="InterPro" id="IPR034197">
    <property type="entry name" value="Peptidases_S8_3"/>
</dbReference>
<dbReference type="SUPFAM" id="SSF52743">
    <property type="entry name" value="Subtilisin-like"/>
    <property type="match status" value="1"/>
</dbReference>
<dbReference type="InterPro" id="IPR010259">
    <property type="entry name" value="S8pro/Inhibitor_I9"/>
</dbReference>
<evidence type="ECO:0000256" key="4">
    <source>
        <dbReference type="ARBA" id="ARBA00022729"/>
    </source>
</evidence>
<accession>A0AAV9LHK7</accession>
<comment type="similarity">
    <text evidence="2 9">Belongs to the peptidase S8 family.</text>
</comment>
<dbReference type="Gene3D" id="3.30.70.80">
    <property type="entry name" value="Peptidase S8 propeptide/proteinase inhibitor I9"/>
    <property type="match status" value="1"/>
</dbReference>
<feature type="domain" description="PA" evidence="12">
    <location>
        <begin position="345"/>
        <end position="421"/>
    </location>
</feature>
<dbReference type="GO" id="GO:0006508">
    <property type="term" value="P:proteolysis"/>
    <property type="evidence" value="ECO:0007669"/>
    <property type="project" value="UniProtKB-KW"/>
</dbReference>
<evidence type="ECO:0000256" key="9">
    <source>
        <dbReference type="PROSITE-ProRule" id="PRU01240"/>
    </source>
</evidence>
<evidence type="ECO:0000313" key="16">
    <source>
        <dbReference type="Proteomes" id="UP001311915"/>
    </source>
</evidence>
<evidence type="ECO:0000256" key="5">
    <source>
        <dbReference type="ARBA" id="ARBA00022801"/>
    </source>
</evidence>
<feature type="domain" description="Inhibitor I9" evidence="13">
    <location>
        <begin position="33"/>
        <end position="110"/>
    </location>
</feature>
<gene>
    <name evidence="15" type="ORF">R3W88_027692</name>
</gene>
<keyword evidence="6 9" id="KW-0720">Serine protease</keyword>
<dbReference type="InterPro" id="IPR015500">
    <property type="entry name" value="Peptidase_S8_subtilisin-rel"/>
</dbReference>
<evidence type="ECO:0000259" key="13">
    <source>
        <dbReference type="Pfam" id="PF05922"/>
    </source>
</evidence>
<organism evidence="15 16">
    <name type="scientific">Solanum pinnatisectum</name>
    <name type="common">tansyleaf nightshade</name>
    <dbReference type="NCBI Taxonomy" id="50273"/>
    <lineage>
        <taxon>Eukaryota</taxon>
        <taxon>Viridiplantae</taxon>
        <taxon>Streptophyta</taxon>
        <taxon>Embryophyta</taxon>
        <taxon>Tracheophyta</taxon>
        <taxon>Spermatophyta</taxon>
        <taxon>Magnoliopsida</taxon>
        <taxon>eudicotyledons</taxon>
        <taxon>Gunneridae</taxon>
        <taxon>Pentapetalae</taxon>
        <taxon>asterids</taxon>
        <taxon>lamiids</taxon>
        <taxon>Solanales</taxon>
        <taxon>Solanaceae</taxon>
        <taxon>Solanoideae</taxon>
        <taxon>Solaneae</taxon>
        <taxon>Solanum</taxon>
    </lineage>
</organism>
<comment type="subcellular location">
    <subcellularLocation>
        <location evidence="1">Secreted</location>
    </subcellularLocation>
</comment>
<evidence type="ECO:0000256" key="7">
    <source>
        <dbReference type="ARBA" id="ARBA00023180"/>
    </source>
</evidence>
<evidence type="ECO:0000256" key="6">
    <source>
        <dbReference type="ARBA" id="ARBA00022825"/>
    </source>
</evidence>
<sequence length="670" mass="72462">MDLKFISTFLCFVLLHSSKTFGDHFTNQSDLETYIVHLEFNNQLFSNSKDVLLWHQSFLPTNLNHSSRILYSYRHVFNGFAATLSSNEVREMEKKPSFVMARPQQIFQMHTTHSPSFLGLHQKVGLWNASNSGKGVIIGLLDTGIDPQHPSFNDNGIPNPPLKWKGKCEFNVTTNCNKKLIGARNIAQLNIPPSDDHGHGTHTSSTTAGNFLDGDNFFGNANCTAVGIAPGAHVAIYKVCYVDCLEFNIIAGLDAAIEDGVDVISISIGLVNFPPLYDDNIAIGAYSAMKKGIFVSCSAGNRGPGSGTVTNGAPWILTVGASTTDRKISAVAVLGNGAEYEGESTFQPTNFSRKLLPLVNGKALLCDTSGYSSRNDKGGRVKNASGAGMILMNEKYRGSTTFSQYDVVPTTQVSYNDGQEIISYGTRIGDKHAPTVGYFSSRGPFVKSQGILKPDIIGPGVNILAAWPTPIGGETTSASSSVTFHILSGTSMSCPHLAGVAALLKSAHPDWSPAAIKSAIMTTADHVNLGNDPIQDETLEPADLLTIGSEHPEDYILYLCGLNYTDDQVSIIVKKKVYCTSRIPQSELTYPSFSIPKESNVQMYTRTVTNVGEAISAYTVKVSGLKGKASYNVTVKPSDLTRHSQGYIVWSSDKHSVRSPIELFPHINVI</sequence>
<dbReference type="Pfam" id="PF05922">
    <property type="entry name" value="Inhibitor_I9"/>
    <property type="match status" value="1"/>
</dbReference>
<evidence type="ECO:0000256" key="2">
    <source>
        <dbReference type="ARBA" id="ARBA00011073"/>
    </source>
</evidence>
<evidence type="ECO:0000259" key="11">
    <source>
        <dbReference type="Pfam" id="PF00082"/>
    </source>
</evidence>
<dbReference type="Pfam" id="PF00082">
    <property type="entry name" value="Peptidase_S8"/>
    <property type="match status" value="1"/>
</dbReference>
<dbReference type="Gene3D" id="3.40.50.200">
    <property type="entry name" value="Peptidase S8/S53 domain"/>
    <property type="match status" value="2"/>
</dbReference>
<dbReference type="Proteomes" id="UP001311915">
    <property type="component" value="Unassembled WGS sequence"/>
</dbReference>
<dbReference type="Gene3D" id="2.60.40.2310">
    <property type="match status" value="1"/>
</dbReference>
<dbReference type="CDD" id="cd04852">
    <property type="entry name" value="Peptidases_S8_3"/>
    <property type="match status" value="1"/>
</dbReference>
<keyword evidence="3 9" id="KW-0645">Protease</keyword>
<evidence type="ECO:0000256" key="1">
    <source>
        <dbReference type="ARBA" id="ARBA00004613"/>
    </source>
</evidence>
<comment type="caution">
    <text evidence="15">The sequence shown here is derived from an EMBL/GenBank/DDBJ whole genome shotgun (WGS) entry which is preliminary data.</text>
</comment>
<dbReference type="CDD" id="cd02120">
    <property type="entry name" value="PA_subtilisin_like"/>
    <property type="match status" value="1"/>
</dbReference>
<dbReference type="InterPro" id="IPR036852">
    <property type="entry name" value="Peptidase_S8/S53_dom_sf"/>
</dbReference>
<dbReference type="InterPro" id="IPR037045">
    <property type="entry name" value="S8pro/Inhibitor_I9_sf"/>
</dbReference>
<dbReference type="Pfam" id="PF17766">
    <property type="entry name" value="fn3_6"/>
    <property type="match status" value="1"/>
</dbReference>
<dbReference type="InterPro" id="IPR000209">
    <property type="entry name" value="Peptidase_S8/S53_dom"/>
</dbReference>
<feature type="domain" description="Subtilisin-like protease fibronectin type-III" evidence="14">
    <location>
        <begin position="588"/>
        <end position="641"/>
    </location>
</feature>
<keyword evidence="5 9" id="KW-0378">Hydrolase</keyword>
<keyword evidence="7" id="KW-0325">Glycoprotein</keyword>
<evidence type="ECO:0000313" key="15">
    <source>
        <dbReference type="EMBL" id="KAK4724913.1"/>
    </source>
</evidence>
<proteinExistence type="inferred from homology"/>
<dbReference type="InterPro" id="IPR045051">
    <property type="entry name" value="SBT"/>
</dbReference>
<evidence type="ECO:0000256" key="8">
    <source>
        <dbReference type="PIRSR" id="PIRSR615500-1"/>
    </source>
</evidence>
<feature type="chain" id="PRO_5043328616" description="Subtilisin-like serine protease" evidence="10">
    <location>
        <begin position="23"/>
        <end position="670"/>
    </location>
</feature>
<dbReference type="InterPro" id="IPR023827">
    <property type="entry name" value="Peptidase_S8_Asp-AS"/>
</dbReference>
<feature type="active site" description="Charge relay system" evidence="8 9">
    <location>
        <position position="142"/>
    </location>
</feature>
<evidence type="ECO:0008006" key="17">
    <source>
        <dbReference type="Google" id="ProtNLM"/>
    </source>
</evidence>
<evidence type="ECO:0000259" key="12">
    <source>
        <dbReference type="Pfam" id="PF02225"/>
    </source>
</evidence>
<dbReference type="InterPro" id="IPR003137">
    <property type="entry name" value="PA_domain"/>
</dbReference>
<dbReference type="PROSITE" id="PS51892">
    <property type="entry name" value="SUBTILASE"/>
    <property type="match status" value="1"/>
</dbReference>
<dbReference type="AlphaFoldDB" id="A0AAV9LHK7"/>
<feature type="signal peptide" evidence="10">
    <location>
        <begin position="1"/>
        <end position="22"/>
    </location>
</feature>
<feature type="active site" description="Charge relay system" evidence="8 9">
    <location>
        <position position="491"/>
    </location>
</feature>
<dbReference type="Pfam" id="PF02225">
    <property type="entry name" value="PA"/>
    <property type="match status" value="1"/>
</dbReference>
<evidence type="ECO:0000256" key="10">
    <source>
        <dbReference type="SAM" id="SignalP"/>
    </source>
</evidence>
<evidence type="ECO:0000256" key="3">
    <source>
        <dbReference type="ARBA" id="ARBA00022670"/>
    </source>
</evidence>
<dbReference type="GO" id="GO:0004252">
    <property type="term" value="F:serine-type endopeptidase activity"/>
    <property type="evidence" value="ECO:0007669"/>
    <property type="project" value="UniProtKB-UniRule"/>
</dbReference>